<dbReference type="InParanoid" id="A0A6P7JW13"/>
<feature type="region of interest" description="Disordered" evidence="16">
    <location>
        <begin position="51"/>
        <end position="118"/>
    </location>
</feature>
<feature type="compositionally biased region" description="Polar residues" evidence="16">
    <location>
        <begin position="716"/>
        <end position="731"/>
    </location>
</feature>
<evidence type="ECO:0000256" key="8">
    <source>
        <dbReference type="ARBA" id="ARBA00054414"/>
    </source>
</evidence>
<dbReference type="Pfam" id="PF03828">
    <property type="entry name" value="PAP_assoc"/>
    <property type="match status" value="1"/>
</dbReference>
<comment type="similarity">
    <text evidence="2">Belongs to the DNA polymerase type-B-like family.</text>
</comment>
<feature type="compositionally biased region" description="Polar residues" evidence="16">
    <location>
        <begin position="776"/>
        <end position="786"/>
    </location>
</feature>
<dbReference type="SUPFAM" id="SSF81301">
    <property type="entry name" value="Nucleotidyltransferase"/>
    <property type="match status" value="1"/>
</dbReference>
<evidence type="ECO:0000313" key="20">
    <source>
        <dbReference type="RefSeq" id="XP_028281118.1"/>
    </source>
</evidence>
<name>A0A6P7JW13_9TELE</name>
<protein>
    <recommendedName>
        <fullName evidence="10">Terminal nucleotidyltransferase 4A</fullName>
        <ecNumber evidence="3">2.7.7.19</ecNumber>
    </recommendedName>
    <alternativeName>
        <fullName evidence="13">DNA polymerase sigma</fullName>
    </alternativeName>
    <alternativeName>
        <fullName evidence="12">Non-canonical poly(A) RNA polymerase PAPD7</fullName>
    </alternativeName>
    <alternativeName>
        <fullName evidence="11">PAP-associated domain-containing protein 7</fullName>
    </alternativeName>
    <alternativeName>
        <fullName evidence="15">TRAMP-like complex polyadenylate polymerase</fullName>
    </alternativeName>
    <alternativeName>
        <fullName evidence="14">Terminal guanylyltransferase</fullName>
    </alternativeName>
</protein>
<evidence type="ECO:0000256" key="12">
    <source>
        <dbReference type="ARBA" id="ARBA00076531"/>
    </source>
</evidence>
<keyword evidence="4" id="KW-0808">Transferase</keyword>
<dbReference type="GO" id="GO:0031499">
    <property type="term" value="C:TRAMP complex"/>
    <property type="evidence" value="ECO:0007669"/>
    <property type="project" value="TreeGrafter"/>
</dbReference>
<feature type="domain" description="PAP-associated" evidence="17">
    <location>
        <begin position="417"/>
        <end position="477"/>
    </location>
</feature>
<dbReference type="SUPFAM" id="SSF81631">
    <property type="entry name" value="PAP/OAS1 substrate-binding domain"/>
    <property type="match status" value="1"/>
</dbReference>
<evidence type="ECO:0000256" key="2">
    <source>
        <dbReference type="ARBA" id="ARBA00008593"/>
    </source>
</evidence>
<dbReference type="InterPro" id="IPR002058">
    <property type="entry name" value="PAP_assoc"/>
</dbReference>
<feature type="compositionally biased region" description="Polar residues" evidence="16">
    <location>
        <begin position="741"/>
        <end position="760"/>
    </location>
</feature>
<feature type="compositionally biased region" description="Low complexity" evidence="16">
    <location>
        <begin position="92"/>
        <end position="113"/>
    </location>
</feature>
<dbReference type="Pfam" id="PF22600">
    <property type="entry name" value="MTPAP-like_central"/>
    <property type="match status" value="1"/>
</dbReference>
<dbReference type="GO" id="GO:1990817">
    <property type="term" value="F:poly(A) RNA polymerase activity"/>
    <property type="evidence" value="ECO:0007669"/>
    <property type="project" value="UniProtKB-EC"/>
</dbReference>
<dbReference type="GO" id="GO:0003729">
    <property type="term" value="F:mRNA binding"/>
    <property type="evidence" value="ECO:0007669"/>
    <property type="project" value="TreeGrafter"/>
</dbReference>
<evidence type="ECO:0000256" key="16">
    <source>
        <dbReference type="SAM" id="MobiDB-lite"/>
    </source>
</evidence>
<dbReference type="AlphaFoldDB" id="A0A6P7JW13"/>
<comment type="cofactor">
    <cofactor evidence="1">
        <name>Mn(2+)</name>
        <dbReference type="ChEBI" id="CHEBI:29035"/>
    </cofactor>
</comment>
<organism evidence="19 20">
    <name type="scientific">Parambassis ranga</name>
    <name type="common">Indian glassy fish</name>
    <dbReference type="NCBI Taxonomy" id="210632"/>
    <lineage>
        <taxon>Eukaryota</taxon>
        <taxon>Metazoa</taxon>
        <taxon>Chordata</taxon>
        <taxon>Craniata</taxon>
        <taxon>Vertebrata</taxon>
        <taxon>Euteleostomi</taxon>
        <taxon>Actinopterygii</taxon>
        <taxon>Neopterygii</taxon>
        <taxon>Teleostei</taxon>
        <taxon>Neoteleostei</taxon>
        <taxon>Acanthomorphata</taxon>
        <taxon>Ovalentaria</taxon>
        <taxon>Ambassidae</taxon>
        <taxon>Parambassis</taxon>
    </lineage>
</organism>
<dbReference type="GO" id="GO:0043634">
    <property type="term" value="P:polyadenylation-dependent ncRNA catabolic process"/>
    <property type="evidence" value="ECO:0007669"/>
    <property type="project" value="TreeGrafter"/>
</dbReference>
<sequence length="802" mass="89886">MDSRTAWIQPEQKGPANSLWMHIWETSQGYGANSGVDNHLHHQRNFAMHSANSTDSHGEYCRNVAPPPGVVFGKLPKRDGGGERGSVRRKSSLSPSSSSLDSEAESSSPSGSSLQIDNLNVTEEASQFLHYGEHKLNENNLRHSLPFHAVQQHCRSMQQSGGHTPTGMKNQHGNKHHRYQSHSCGRRRQLNRANTFHGINPLLSYSGPYVDSSCSLWKTRRYSPGINGLHEEIVDFFNFMSPRPEEETMRRDVVNRIESVIKDLWPTARVEIFGSFSTGLYLPTSDIDLVVFGKWDHPPLQELEQALKKHNVAGQYPIKVLDKATVPIIKLTDHETDVKVDISFNVETAVKAAQFIKSYLKKYTVLPPLIFVLKQFLLQRDLNEVFTGGISSYSLILMAISFLQLHPRIDTRRSNINLGILLIEFFELYGRDFNYMKTGIRVKNGGAYMSKEEMLKAMGNGNRPSMLCIEDPIQPGNDVGRSSYGVLQVKQVFDFAYMVLSHGVSPLARAYPNKEYDSTLGRIIKVSPEVLAYRDWTIKNWGAKQLAKLESHDVDACEQDLARLMLVEEQRDTSSPLSADSLSPSPVFLPSPQHHSSSSSACSLSSSSGSDIESDSPQNSSAAIQLHPLTMATVHSMIQMATRPAGFIHTPCQVPMSLPENISIPSLSECQFYHENPPAISFVHRHATQAAQVCQHTNSTSPLPSPLHQLHRPQVGGQQSHMNTLRSNSYGSFEPHKISFKHNQGGSLQGQNRSQVNFSPQRRFVPQGHNTAPGFRNQQQQYNSNSWRRKKRDNLRALNQSR</sequence>
<dbReference type="InterPro" id="IPR054708">
    <property type="entry name" value="MTPAP-like_central"/>
</dbReference>
<gene>
    <name evidence="20" type="primary">LOC114448399</name>
</gene>
<feature type="region of interest" description="Disordered" evidence="16">
    <location>
        <begin position="574"/>
        <end position="620"/>
    </location>
</feature>
<proteinExistence type="inferred from homology"/>
<dbReference type="Gene3D" id="1.10.1410.10">
    <property type="match status" value="1"/>
</dbReference>
<evidence type="ECO:0000313" key="19">
    <source>
        <dbReference type="Proteomes" id="UP000515145"/>
    </source>
</evidence>
<keyword evidence="19" id="KW-1185">Reference proteome</keyword>
<dbReference type="RefSeq" id="XP_028281118.1">
    <property type="nucleotide sequence ID" value="XM_028425317.1"/>
</dbReference>
<comment type="catalytic activity">
    <reaction evidence="7">
        <text>RNA(n) + ATP = RNA(n)-3'-adenine ribonucleotide + diphosphate</text>
        <dbReference type="Rhea" id="RHEA:11332"/>
        <dbReference type="Rhea" id="RHEA-COMP:14527"/>
        <dbReference type="Rhea" id="RHEA-COMP:17347"/>
        <dbReference type="ChEBI" id="CHEBI:30616"/>
        <dbReference type="ChEBI" id="CHEBI:33019"/>
        <dbReference type="ChEBI" id="CHEBI:140395"/>
        <dbReference type="ChEBI" id="CHEBI:173115"/>
        <dbReference type="EC" id="2.7.7.19"/>
    </reaction>
</comment>
<feature type="region of interest" description="Disordered" evidence="16">
    <location>
        <begin position="711"/>
        <end position="802"/>
    </location>
</feature>
<accession>A0A6P7JW13</accession>
<keyword evidence="6" id="KW-0460">Magnesium</keyword>
<feature type="region of interest" description="Disordered" evidence="16">
    <location>
        <begin position="154"/>
        <end position="184"/>
    </location>
</feature>
<evidence type="ECO:0000256" key="10">
    <source>
        <dbReference type="ARBA" id="ARBA00067213"/>
    </source>
</evidence>
<evidence type="ECO:0000259" key="17">
    <source>
        <dbReference type="Pfam" id="PF03828"/>
    </source>
</evidence>
<dbReference type="Gene3D" id="3.30.460.10">
    <property type="entry name" value="Beta Polymerase, domain 2"/>
    <property type="match status" value="1"/>
</dbReference>
<evidence type="ECO:0000256" key="13">
    <source>
        <dbReference type="ARBA" id="ARBA00080076"/>
    </source>
</evidence>
<comment type="subunit">
    <text evidence="9">Component of a nuclear TRAMP-like complex, an ATP-dependent exosome regulatory complex consisting of a helicase (MTREX), an oligadenylate polymerase (TENT4B or TENT4A), and a substrate specific RNA-binding factor (ZCCHC7 or ZCCHC8). Several TRAMP-like complexes exist with specific compositions and are associated with nuclear, or nucleolar RNA exosomes.</text>
</comment>
<evidence type="ECO:0000256" key="7">
    <source>
        <dbReference type="ARBA" id="ARBA00048830"/>
    </source>
</evidence>
<dbReference type="Proteomes" id="UP000515145">
    <property type="component" value="Chromosome 16"/>
</dbReference>
<evidence type="ECO:0000256" key="15">
    <source>
        <dbReference type="ARBA" id="ARBA00083848"/>
    </source>
</evidence>
<evidence type="ECO:0000256" key="1">
    <source>
        <dbReference type="ARBA" id="ARBA00001936"/>
    </source>
</evidence>
<dbReference type="GO" id="GO:0060212">
    <property type="term" value="P:negative regulation of nuclear-transcribed mRNA poly(A) tail shortening"/>
    <property type="evidence" value="ECO:0007669"/>
    <property type="project" value="UniProtKB-ARBA"/>
</dbReference>
<evidence type="ECO:0000256" key="5">
    <source>
        <dbReference type="ARBA" id="ARBA00022723"/>
    </source>
</evidence>
<evidence type="ECO:0000256" key="6">
    <source>
        <dbReference type="ARBA" id="ARBA00022842"/>
    </source>
</evidence>
<evidence type="ECO:0000256" key="3">
    <source>
        <dbReference type="ARBA" id="ARBA00012388"/>
    </source>
</evidence>
<feature type="compositionally biased region" description="Polar residues" evidence="16">
    <location>
        <begin position="154"/>
        <end position="171"/>
    </location>
</feature>
<reference evidence="20" key="1">
    <citation type="submission" date="2025-08" db="UniProtKB">
        <authorList>
            <consortium name="RefSeq"/>
        </authorList>
    </citation>
    <scope>IDENTIFICATION</scope>
</reference>
<keyword evidence="5" id="KW-0479">Metal-binding</keyword>
<evidence type="ECO:0000259" key="18">
    <source>
        <dbReference type="Pfam" id="PF22600"/>
    </source>
</evidence>
<dbReference type="GO" id="GO:0031123">
    <property type="term" value="P:RNA 3'-end processing"/>
    <property type="evidence" value="ECO:0007669"/>
    <property type="project" value="TreeGrafter"/>
</dbReference>
<dbReference type="InterPro" id="IPR045862">
    <property type="entry name" value="Trf4-like"/>
</dbReference>
<dbReference type="PANTHER" id="PTHR23092:SF24">
    <property type="entry name" value="TERMINAL NUCLEOTIDYLTRANSFERASE 4A"/>
    <property type="match status" value="1"/>
</dbReference>
<dbReference type="GeneID" id="114448399"/>
<evidence type="ECO:0000256" key="11">
    <source>
        <dbReference type="ARBA" id="ARBA00076412"/>
    </source>
</evidence>
<evidence type="ECO:0000256" key="9">
    <source>
        <dbReference type="ARBA" id="ARBA00063831"/>
    </source>
</evidence>
<dbReference type="FunFam" id="3.30.460.10:FF:000006">
    <property type="entry name" value="non-canonical poly(A) RNA polymerase PAPD5"/>
    <property type="match status" value="1"/>
</dbReference>
<dbReference type="GO" id="GO:0005730">
    <property type="term" value="C:nucleolus"/>
    <property type="evidence" value="ECO:0007669"/>
    <property type="project" value="TreeGrafter"/>
</dbReference>
<dbReference type="FunFam" id="1.10.1410.10:FF:000003">
    <property type="entry name" value="non-canonical poly(A) RNA polymerase PAPD7"/>
    <property type="match status" value="1"/>
</dbReference>
<dbReference type="PANTHER" id="PTHR23092">
    <property type="entry name" value="POLY(A) RNA POLYMERASE"/>
    <property type="match status" value="1"/>
</dbReference>
<feature type="compositionally biased region" description="Basic residues" evidence="16">
    <location>
        <begin position="172"/>
        <end position="184"/>
    </location>
</feature>
<comment type="function">
    <text evidence="8">Terminal nucleotidyltransferase that catalyzes preferentially the transfer of ATP and GTP on RNA 3' poly(A) tail creating a heterogeneous 3' poly(A) tail leading to mRNAs stabilization by protecting mRNAs from active deadenylation. Also functions as a catalytic subunit of a TRAMP-like complex which has a poly(A) RNA polymerase activity and is involved in a post-transcriptional quality control mechanism. Polyadenylation with short oligo(A) tails is required for the degradative activity of the exosome on several of its nuclear RNA substrates. Has no terminal uridylyltransferase activity, and does not play a role in replication-dependent histone mRNA degradation via uridylation.</text>
</comment>
<evidence type="ECO:0000256" key="4">
    <source>
        <dbReference type="ARBA" id="ARBA00022679"/>
    </source>
</evidence>
<dbReference type="GO" id="GO:0070568">
    <property type="term" value="F:guanylyltransferase activity"/>
    <property type="evidence" value="ECO:0007669"/>
    <property type="project" value="UniProtKB-ARBA"/>
</dbReference>
<dbReference type="EC" id="2.7.7.19" evidence="3"/>
<dbReference type="CDD" id="cd05402">
    <property type="entry name" value="NT_PAP_TUTase"/>
    <property type="match status" value="1"/>
</dbReference>
<dbReference type="GO" id="GO:0046872">
    <property type="term" value="F:metal ion binding"/>
    <property type="evidence" value="ECO:0007669"/>
    <property type="project" value="UniProtKB-KW"/>
</dbReference>
<dbReference type="OrthoDB" id="273917at2759"/>
<dbReference type="InterPro" id="IPR043519">
    <property type="entry name" value="NT_sf"/>
</dbReference>
<dbReference type="GO" id="GO:1905870">
    <property type="term" value="P:positive regulation of 3'-UTR-mediated mRNA stabilization"/>
    <property type="evidence" value="ECO:0007669"/>
    <property type="project" value="UniProtKB-ARBA"/>
</dbReference>
<evidence type="ECO:0000256" key="14">
    <source>
        <dbReference type="ARBA" id="ARBA00082009"/>
    </source>
</evidence>
<feature type="domain" description="Poly(A) RNA polymerase mitochondrial-like central palm" evidence="18">
    <location>
        <begin position="229"/>
        <end position="360"/>
    </location>
</feature>
<feature type="compositionally biased region" description="Basic and acidic residues" evidence="16">
    <location>
        <begin position="76"/>
        <end position="86"/>
    </location>
</feature>
<feature type="compositionally biased region" description="Low complexity" evidence="16">
    <location>
        <begin position="574"/>
        <end position="611"/>
    </location>
</feature>